<dbReference type="Pfam" id="PF00072">
    <property type="entry name" value="Response_reg"/>
    <property type="match status" value="1"/>
</dbReference>
<feature type="modified residue" description="4-aspartylphosphate" evidence="2">
    <location>
        <position position="60"/>
    </location>
</feature>
<dbReference type="OrthoDB" id="9796655at2"/>
<dbReference type="EMBL" id="SOEC01000001">
    <property type="protein sequence ID" value="TDX32797.1"/>
    <property type="molecule type" value="Genomic_DNA"/>
</dbReference>
<reference evidence="4 5" key="1">
    <citation type="submission" date="2019-03" db="EMBL/GenBank/DDBJ databases">
        <title>Freshwater and sediment microbial communities from various areas in North America, analyzing microbe dynamics in response to fracking.</title>
        <authorList>
            <person name="Lamendella R."/>
        </authorList>
    </citation>
    <scope>NUCLEOTIDE SEQUENCE [LARGE SCALE GENOMIC DNA]</scope>
    <source>
        <strain evidence="4 5">6_TX</strain>
    </source>
</reference>
<dbReference type="GO" id="GO:0003677">
    <property type="term" value="F:DNA binding"/>
    <property type="evidence" value="ECO:0007669"/>
    <property type="project" value="UniProtKB-KW"/>
</dbReference>
<dbReference type="PANTHER" id="PTHR43214">
    <property type="entry name" value="TWO-COMPONENT RESPONSE REGULATOR"/>
    <property type="match status" value="1"/>
</dbReference>
<proteinExistence type="predicted"/>
<comment type="caution">
    <text evidence="4">The sequence shown here is derived from an EMBL/GenBank/DDBJ whole genome shotgun (WGS) entry which is preliminary data.</text>
</comment>
<feature type="domain" description="Response regulatory" evidence="3">
    <location>
        <begin position="9"/>
        <end position="125"/>
    </location>
</feature>
<accession>A0A4R8G014</accession>
<evidence type="ECO:0000259" key="3">
    <source>
        <dbReference type="PROSITE" id="PS50110"/>
    </source>
</evidence>
<organism evidence="4 5">
    <name type="scientific">Modicisalibacter xianhensis</name>
    <dbReference type="NCBI Taxonomy" id="442341"/>
    <lineage>
        <taxon>Bacteria</taxon>
        <taxon>Pseudomonadati</taxon>
        <taxon>Pseudomonadota</taxon>
        <taxon>Gammaproteobacteria</taxon>
        <taxon>Oceanospirillales</taxon>
        <taxon>Halomonadaceae</taxon>
        <taxon>Modicisalibacter</taxon>
    </lineage>
</organism>
<keyword evidence="1" id="KW-0238">DNA-binding</keyword>
<dbReference type="RefSeq" id="WP_134014924.1">
    <property type="nucleotide sequence ID" value="NZ_SOEC01000001.1"/>
</dbReference>
<dbReference type="AlphaFoldDB" id="A0A4R8G014"/>
<evidence type="ECO:0000256" key="1">
    <source>
        <dbReference type="ARBA" id="ARBA00023125"/>
    </source>
</evidence>
<protein>
    <submittedName>
        <fullName evidence="4">Response regulator receiver domain-containing protein</fullName>
    </submittedName>
</protein>
<dbReference type="Proteomes" id="UP000294489">
    <property type="component" value="Unassembled WGS sequence"/>
</dbReference>
<dbReference type="PROSITE" id="PS50110">
    <property type="entry name" value="RESPONSE_REGULATORY"/>
    <property type="match status" value="1"/>
</dbReference>
<evidence type="ECO:0000256" key="2">
    <source>
        <dbReference type="PROSITE-ProRule" id="PRU00169"/>
    </source>
</evidence>
<dbReference type="InterPro" id="IPR039420">
    <property type="entry name" value="WalR-like"/>
</dbReference>
<dbReference type="SUPFAM" id="SSF52172">
    <property type="entry name" value="CheY-like"/>
    <property type="match status" value="1"/>
</dbReference>
<sequence length="136" mass="15047">MTMATSPARIFVVEDHAYMKEMLREFLSLEEDMEVCDTADSGEDALQHLDEVSPDFVLVDLSLPGVSGLDFIATLKASRPELPCAILSGHGERRYAEQALAAGARGYVLKGDPDELPNAIRQMLRGERYISQALQY</sequence>
<dbReference type="GO" id="GO:0000160">
    <property type="term" value="P:phosphorelay signal transduction system"/>
    <property type="evidence" value="ECO:0007669"/>
    <property type="project" value="InterPro"/>
</dbReference>
<keyword evidence="2" id="KW-0597">Phosphoprotein</keyword>
<dbReference type="SMART" id="SM00448">
    <property type="entry name" value="REC"/>
    <property type="match status" value="1"/>
</dbReference>
<dbReference type="InterPro" id="IPR001789">
    <property type="entry name" value="Sig_transdc_resp-reg_receiver"/>
</dbReference>
<evidence type="ECO:0000313" key="4">
    <source>
        <dbReference type="EMBL" id="TDX32797.1"/>
    </source>
</evidence>
<evidence type="ECO:0000313" key="5">
    <source>
        <dbReference type="Proteomes" id="UP000294489"/>
    </source>
</evidence>
<dbReference type="Gene3D" id="3.40.50.2300">
    <property type="match status" value="1"/>
</dbReference>
<dbReference type="InterPro" id="IPR011006">
    <property type="entry name" value="CheY-like_superfamily"/>
</dbReference>
<name>A0A4R8G014_9GAMM</name>
<dbReference type="CDD" id="cd17535">
    <property type="entry name" value="REC_NarL-like"/>
    <property type="match status" value="1"/>
</dbReference>
<dbReference type="InterPro" id="IPR058245">
    <property type="entry name" value="NreC/VraR/RcsB-like_REC"/>
</dbReference>
<gene>
    <name evidence="4" type="ORF">DFO67_10191</name>
</gene>